<dbReference type="InterPro" id="IPR027417">
    <property type="entry name" value="P-loop_NTPase"/>
</dbReference>
<dbReference type="WBParaSite" id="DME_0000454901-mRNA-1">
    <property type="protein sequence ID" value="DME_0000454901-mRNA-1"/>
    <property type="gene ID" value="DME_0000454901"/>
</dbReference>
<dbReference type="Gene3D" id="3.40.50.300">
    <property type="entry name" value="P-loop containing nucleotide triphosphate hydrolases"/>
    <property type="match status" value="1"/>
</dbReference>
<dbReference type="AlphaFoldDB" id="A0A0N4UBH1"/>
<reference evidence="1 3" key="2">
    <citation type="submission" date="2018-11" db="EMBL/GenBank/DDBJ databases">
        <authorList>
            <consortium name="Pathogen Informatics"/>
        </authorList>
    </citation>
    <scope>NUCLEOTIDE SEQUENCE [LARGE SCALE GENOMIC DNA]</scope>
</reference>
<dbReference type="PANTHER" id="PTHR36935">
    <property type="entry name" value="PROTEIN CBG00261"/>
    <property type="match status" value="1"/>
</dbReference>
<name>A0A0N4UBH1_DRAME</name>
<accession>A0A0N4UBH1</accession>
<sequence length="164" mass="18484">MEIRDTEIRLLYIGAPQKNILFEKIRATAIKCEKHVTYADTFYLKYNIDGEEVTVELFDPGLEHTGAREMGIQRAHGAILVYSACSTDSLQWITEIPIVLISIEDNLTDGLVIEKASVSQSSTSENYEFEDSPLNLELTPKRIVENSPTKTKVPQEKVINILVL</sequence>
<evidence type="ECO:0000313" key="4">
    <source>
        <dbReference type="WBParaSite" id="DME_0000454901-mRNA-1"/>
    </source>
</evidence>
<organism evidence="2 4">
    <name type="scientific">Dracunculus medinensis</name>
    <name type="common">Guinea worm</name>
    <dbReference type="NCBI Taxonomy" id="318479"/>
    <lineage>
        <taxon>Eukaryota</taxon>
        <taxon>Metazoa</taxon>
        <taxon>Ecdysozoa</taxon>
        <taxon>Nematoda</taxon>
        <taxon>Chromadorea</taxon>
        <taxon>Rhabditida</taxon>
        <taxon>Spirurina</taxon>
        <taxon>Dracunculoidea</taxon>
        <taxon>Dracunculidae</taxon>
        <taxon>Dracunculus</taxon>
    </lineage>
</organism>
<evidence type="ECO:0000313" key="1">
    <source>
        <dbReference type="EMBL" id="VDN58459.1"/>
    </source>
</evidence>
<evidence type="ECO:0000313" key="2">
    <source>
        <dbReference type="Proteomes" id="UP000038040"/>
    </source>
</evidence>
<dbReference type="EMBL" id="UYYG01001168">
    <property type="protein sequence ID" value="VDN58459.1"/>
    <property type="molecule type" value="Genomic_DNA"/>
</dbReference>
<dbReference type="Proteomes" id="UP000274756">
    <property type="component" value="Unassembled WGS sequence"/>
</dbReference>
<protein>
    <submittedName>
        <fullName evidence="4">Ras-associating domain-containing protein</fullName>
    </submittedName>
</protein>
<evidence type="ECO:0000313" key="3">
    <source>
        <dbReference type="Proteomes" id="UP000274756"/>
    </source>
</evidence>
<dbReference type="STRING" id="318479.A0A0N4UBH1"/>
<dbReference type="PANTHER" id="PTHR36935:SF1">
    <property type="entry name" value="RAS FAMILY PROTEIN"/>
    <property type="match status" value="1"/>
</dbReference>
<dbReference type="Proteomes" id="UP000038040">
    <property type="component" value="Unplaced"/>
</dbReference>
<reference evidence="4" key="1">
    <citation type="submission" date="2017-02" db="UniProtKB">
        <authorList>
            <consortium name="WormBaseParasite"/>
        </authorList>
    </citation>
    <scope>IDENTIFICATION</scope>
</reference>
<dbReference type="SUPFAM" id="SSF52540">
    <property type="entry name" value="P-loop containing nucleoside triphosphate hydrolases"/>
    <property type="match status" value="1"/>
</dbReference>
<gene>
    <name evidence="1" type="ORF">DME_LOCUS8432</name>
</gene>
<keyword evidence="3" id="KW-1185">Reference proteome</keyword>
<dbReference type="OrthoDB" id="5853768at2759"/>
<proteinExistence type="predicted"/>